<dbReference type="RefSeq" id="WP_311349273.1">
    <property type="nucleotide sequence ID" value="NZ_JAVRHR010000001.1"/>
</dbReference>
<dbReference type="Pfam" id="PF14054">
    <property type="entry name" value="DUF4249"/>
    <property type="match status" value="1"/>
</dbReference>
<comment type="caution">
    <text evidence="1">The sequence shown here is derived from an EMBL/GenBank/DDBJ whole genome shotgun (WGS) entry which is preliminary data.</text>
</comment>
<protein>
    <submittedName>
        <fullName evidence="1">DUF4249 domain-containing protein</fullName>
    </submittedName>
</protein>
<name>A0ABU3A6A5_9FLAO</name>
<proteinExistence type="predicted"/>
<dbReference type="InterPro" id="IPR025345">
    <property type="entry name" value="DUF4249"/>
</dbReference>
<sequence length="364" mass="41341">MSPEFEFESGLIYVDAFVSNLPGSSFVNIAESNFIFNRYQNEFIENARVVLKNIETGTEVVFVEEDESYLPENDFSVQTGESWELDILLPDGRQYKSLPETIDAGSIPISEIKTTYDPEFMFSVSEDDFVPGHSISFTFDDPPQEDNFYFWRYRSFEELITCEICEGGLFRDGECISYGAYIAEFGPCIDETVVKPFNTYTCSTDCWKIRFNENIKIFSDEFSNGNKINNLPVADILLFTKNDILVEIQQYSISAEGYRYFKILKDIVDNNGNFNATPPAALLGNMFNPNNGEEYVLGRFTAAFASTASVFIDRTNILEKSLEETLIDTENAELFFGNGLKVISTTPCVESQFRTGTRPEGWID</sequence>
<gene>
    <name evidence="1" type="ORF">RM706_01620</name>
</gene>
<keyword evidence="2" id="KW-1185">Reference proteome</keyword>
<dbReference type="Proteomes" id="UP001255246">
    <property type="component" value="Unassembled WGS sequence"/>
</dbReference>
<dbReference type="EMBL" id="JAVRHR010000001">
    <property type="protein sequence ID" value="MDT0605706.1"/>
    <property type="molecule type" value="Genomic_DNA"/>
</dbReference>
<reference evidence="1 2" key="1">
    <citation type="submission" date="2023-09" db="EMBL/GenBank/DDBJ databases">
        <authorList>
            <person name="Rey-Velasco X."/>
        </authorList>
    </citation>
    <scope>NUCLEOTIDE SEQUENCE [LARGE SCALE GENOMIC DNA]</scope>
    <source>
        <strain evidence="1 2">F388</strain>
    </source>
</reference>
<evidence type="ECO:0000313" key="2">
    <source>
        <dbReference type="Proteomes" id="UP001255246"/>
    </source>
</evidence>
<evidence type="ECO:0000313" key="1">
    <source>
        <dbReference type="EMBL" id="MDT0605706.1"/>
    </source>
</evidence>
<organism evidence="1 2">
    <name type="scientific">Croceitalea rosinachiae</name>
    <dbReference type="NCBI Taxonomy" id="3075596"/>
    <lineage>
        <taxon>Bacteria</taxon>
        <taxon>Pseudomonadati</taxon>
        <taxon>Bacteroidota</taxon>
        <taxon>Flavobacteriia</taxon>
        <taxon>Flavobacteriales</taxon>
        <taxon>Flavobacteriaceae</taxon>
        <taxon>Croceitalea</taxon>
    </lineage>
</organism>
<accession>A0ABU3A6A5</accession>